<reference evidence="1" key="1">
    <citation type="submission" date="2021-06" db="EMBL/GenBank/DDBJ databases">
        <authorList>
            <person name="Kallberg Y."/>
            <person name="Tangrot J."/>
            <person name="Rosling A."/>
        </authorList>
    </citation>
    <scope>NUCLEOTIDE SEQUENCE</scope>
    <source>
        <strain evidence="1">IL203A</strain>
    </source>
</reference>
<sequence>YSETESESSDSETEFESSDSEAVDVPLPVISRMIQDNSGASQKLTLEEKDSKFIREEAIAPLGLAVIPLTFTSNIKDNIRLNNKKSIMILIEVLVDKYNSTLPNYIMLGNNWFYGRKYDDDKLQTYIPEIVTDAEDAW</sequence>
<dbReference type="EMBL" id="CAJVPU010053225">
    <property type="protein sequence ID" value="CAG8764750.1"/>
    <property type="molecule type" value="Genomic_DNA"/>
</dbReference>
<comment type="caution">
    <text evidence="1">The sequence shown here is derived from an EMBL/GenBank/DDBJ whole genome shotgun (WGS) entry which is preliminary data.</text>
</comment>
<dbReference type="Proteomes" id="UP000789702">
    <property type="component" value="Unassembled WGS sequence"/>
</dbReference>
<feature type="non-terminal residue" evidence="1">
    <location>
        <position position="1"/>
    </location>
</feature>
<evidence type="ECO:0000313" key="2">
    <source>
        <dbReference type="Proteomes" id="UP000789702"/>
    </source>
</evidence>
<accession>A0ACA9QUG3</accession>
<evidence type="ECO:0000313" key="1">
    <source>
        <dbReference type="EMBL" id="CAG8764750.1"/>
    </source>
</evidence>
<keyword evidence="2" id="KW-1185">Reference proteome</keyword>
<organism evidence="1 2">
    <name type="scientific">Dentiscutata heterogama</name>
    <dbReference type="NCBI Taxonomy" id="1316150"/>
    <lineage>
        <taxon>Eukaryota</taxon>
        <taxon>Fungi</taxon>
        <taxon>Fungi incertae sedis</taxon>
        <taxon>Mucoromycota</taxon>
        <taxon>Glomeromycotina</taxon>
        <taxon>Glomeromycetes</taxon>
        <taxon>Diversisporales</taxon>
        <taxon>Gigasporaceae</taxon>
        <taxon>Dentiscutata</taxon>
    </lineage>
</organism>
<feature type="non-terminal residue" evidence="1">
    <location>
        <position position="138"/>
    </location>
</feature>
<protein>
    <submittedName>
        <fullName evidence="1">1915_t:CDS:1</fullName>
    </submittedName>
</protein>
<gene>
    <name evidence="1" type="ORF">DHETER_LOCUS15499</name>
</gene>
<proteinExistence type="predicted"/>
<name>A0ACA9QUG3_9GLOM</name>